<dbReference type="Pfam" id="PF07090">
    <property type="entry name" value="GATase1_like"/>
    <property type="match status" value="1"/>
</dbReference>
<dbReference type="InterPro" id="IPR029062">
    <property type="entry name" value="Class_I_gatase-like"/>
</dbReference>
<reference evidence="2 3" key="1">
    <citation type="journal article" date="2015" name="Genome Announc.">
        <title>Expanding the biotechnology potential of lactobacilli through comparative genomics of 213 strains and associated genera.</title>
        <authorList>
            <person name="Sun Z."/>
            <person name="Harris H.M."/>
            <person name="McCann A."/>
            <person name="Guo C."/>
            <person name="Argimon S."/>
            <person name="Zhang W."/>
            <person name="Yang X."/>
            <person name="Jeffery I.B."/>
            <person name="Cooney J.C."/>
            <person name="Kagawa T.F."/>
            <person name="Liu W."/>
            <person name="Song Y."/>
            <person name="Salvetti E."/>
            <person name="Wrobel A."/>
            <person name="Rasinkangas P."/>
            <person name="Parkhill J."/>
            <person name="Rea M.C."/>
            <person name="O'Sullivan O."/>
            <person name="Ritari J."/>
            <person name="Douillard F.P."/>
            <person name="Paul Ross R."/>
            <person name="Yang R."/>
            <person name="Briner A.E."/>
            <person name="Felis G.E."/>
            <person name="de Vos W.M."/>
            <person name="Barrangou R."/>
            <person name="Klaenhammer T.R."/>
            <person name="Caufield P.W."/>
            <person name="Cui Y."/>
            <person name="Zhang H."/>
            <person name="O'Toole P.W."/>
        </authorList>
    </citation>
    <scope>NUCLEOTIDE SEQUENCE [LARGE SCALE GENOMIC DNA]</scope>
    <source>
        <strain evidence="2 3">DSM 18382</strain>
    </source>
</reference>
<evidence type="ECO:0000313" key="3">
    <source>
        <dbReference type="Proteomes" id="UP000051966"/>
    </source>
</evidence>
<keyword evidence="3" id="KW-1185">Reference proteome</keyword>
<name>A0A0R1W975_9LACO</name>
<dbReference type="SUPFAM" id="SSF52317">
    <property type="entry name" value="Class I glutamine amidotransferase-like"/>
    <property type="match status" value="1"/>
</dbReference>
<organism evidence="2 3">
    <name type="scientific">Lentilactobacillus farraginis DSM 18382 = JCM 14108</name>
    <dbReference type="NCBI Taxonomy" id="1423743"/>
    <lineage>
        <taxon>Bacteria</taxon>
        <taxon>Bacillati</taxon>
        <taxon>Bacillota</taxon>
        <taxon>Bacilli</taxon>
        <taxon>Lactobacillales</taxon>
        <taxon>Lactobacillaceae</taxon>
        <taxon>Lentilactobacillus</taxon>
    </lineage>
</organism>
<dbReference type="InterPro" id="IPR010768">
    <property type="entry name" value="GATase1-like"/>
</dbReference>
<proteinExistence type="predicted"/>
<gene>
    <name evidence="2" type="ORF">FD41_GL001193</name>
</gene>
<sequence>MDNYLEDNMAKILLAGESWISTTTEFKGYDSFTSTKLEIGCTELLESLKKLGHLVTHIRAHDVPEDFPWSKEALDEYDVILLSDIGSNSFNLSNHVFSEGRPTTNRLELLKQWVLSGGSLMMAGGYLSFSGFEGKAHYSGTPIEDVLPVLIKPYDDRVEVPQGALPEIAVDSQITNGLGKFPEILGYQTVTPKKDAQILMTVDSSPLLVNRTVGKGRTIAYMTDIAPHWASQDFMAWENYGEFFSRCIKWLNKDLD</sequence>
<dbReference type="PANTHER" id="PTHR37947">
    <property type="entry name" value="BLL2462 PROTEIN"/>
    <property type="match status" value="1"/>
</dbReference>
<evidence type="ECO:0000259" key="1">
    <source>
        <dbReference type="Pfam" id="PF07090"/>
    </source>
</evidence>
<comment type="caution">
    <text evidence="2">The sequence shown here is derived from an EMBL/GenBank/DDBJ whole genome shotgun (WGS) entry which is preliminary data.</text>
</comment>
<dbReference type="CDD" id="cd03143">
    <property type="entry name" value="A4_beta-galactosidase_middle_domain"/>
    <property type="match status" value="1"/>
</dbReference>
<dbReference type="Gene3D" id="3.40.50.880">
    <property type="match status" value="1"/>
</dbReference>
<dbReference type="EMBL" id="AZFY01000020">
    <property type="protein sequence ID" value="KRM11715.1"/>
    <property type="molecule type" value="Genomic_DNA"/>
</dbReference>
<dbReference type="AlphaFoldDB" id="A0A0R1W975"/>
<dbReference type="Proteomes" id="UP000051966">
    <property type="component" value="Unassembled WGS sequence"/>
</dbReference>
<feature type="domain" description="Putative glutamine amidotransferase" evidence="1">
    <location>
        <begin position="11"/>
        <end position="252"/>
    </location>
</feature>
<protein>
    <recommendedName>
        <fullName evidence="1">Putative glutamine amidotransferase domain-containing protein</fullName>
    </recommendedName>
</protein>
<dbReference type="PANTHER" id="PTHR37947:SF1">
    <property type="entry name" value="BLL2462 PROTEIN"/>
    <property type="match status" value="1"/>
</dbReference>
<accession>A0A0R1W975</accession>
<evidence type="ECO:0000313" key="2">
    <source>
        <dbReference type="EMBL" id="KRM11715.1"/>
    </source>
</evidence>
<dbReference type="PATRIC" id="fig|1423743.5.peg.1236"/>